<protein>
    <submittedName>
        <fullName evidence="1">Uncharacterized protein</fullName>
    </submittedName>
</protein>
<evidence type="ECO:0000313" key="1">
    <source>
        <dbReference type="EMBL" id="OLV16773.1"/>
    </source>
</evidence>
<evidence type="ECO:0000313" key="2">
    <source>
        <dbReference type="Proteomes" id="UP000186607"/>
    </source>
</evidence>
<organism evidence="1 2">
    <name type="scientific">Deinococcus marmoris</name>
    <dbReference type="NCBI Taxonomy" id="249408"/>
    <lineage>
        <taxon>Bacteria</taxon>
        <taxon>Thermotogati</taxon>
        <taxon>Deinococcota</taxon>
        <taxon>Deinococci</taxon>
        <taxon>Deinococcales</taxon>
        <taxon>Deinococcaceae</taxon>
        <taxon>Deinococcus</taxon>
    </lineage>
</organism>
<name>A0A1U7NV15_9DEIO</name>
<proteinExistence type="predicted"/>
<dbReference type="STRING" id="249408.BOO71_0010837"/>
<keyword evidence="2" id="KW-1185">Reference proteome</keyword>
<accession>A0A1U7NV15</accession>
<dbReference type="Proteomes" id="UP000186607">
    <property type="component" value="Unassembled WGS sequence"/>
</dbReference>
<dbReference type="AlphaFoldDB" id="A0A1U7NV15"/>
<gene>
    <name evidence="1" type="ORF">BOO71_0010837</name>
</gene>
<dbReference type="EMBL" id="MSTI01000128">
    <property type="protein sequence ID" value="OLV16773.1"/>
    <property type="molecule type" value="Genomic_DNA"/>
</dbReference>
<comment type="caution">
    <text evidence="1">The sequence shown here is derived from an EMBL/GenBank/DDBJ whole genome shotgun (WGS) entry which is preliminary data.</text>
</comment>
<sequence>MMVSRTAMTRRTVKVTTIDDLKNDWVLTLGYSRCTAVRGTNKEPFDEKMAHPGGQLRGWFEDGHRVQIANKQNLEKLGYGG</sequence>
<reference evidence="1 2" key="1">
    <citation type="submission" date="2017-01" db="EMBL/GenBank/DDBJ databases">
        <title>Genome Analysis of Deinococcus marmoris KOPRI26562.</title>
        <authorList>
            <person name="Kim J.H."/>
            <person name="Oh H.-M."/>
        </authorList>
    </citation>
    <scope>NUCLEOTIDE SEQUENCE [LARGE SCALE GENOMIC DNA]</scope>
    <source>
        <strain evidence="1 2">KOPRI26562</strain>
    </source>
</reference>